<dbReference type="PRINTS" id="PR00813">
    <property type="entry name" value="BCTERIALGSPG"/>
</dbReference>
<evidence type="ECO:0000256" key="1">
    <source>
        <dbReference type="ARBA" id="ARBA00004167"/>
    </source>
</evidence>
<accession>A0A928Y5X7</accession>
<dbReference type="EMBL" id="JABTTY010000001">
    <property type="protein sequence ID" value="MBE7525578.1"/>
    <property type="molecule type" value="Genomic_DNA"/>
</dbReference>
<dbReference type="InterPro" id="IPR012902">
    <property type="entry name" value="N_methyl_site"/>
</dbReference>
<feature type="transmembrane region" description="Helical" evidence="6">
    <location>
        <begin position="13"/>
        <end position="34"/>
    </location>
</feature>
<dbReference type="Proteomes" id="UP000710385">
    <property type="component" value="Unassembled WGS sequence"/>
</dbReference>
<organism evidence="7 8">
    <name type="scientific">candidate division WWE3 bacterium</name>
    <dbReference type="NCBI Taxonomy" id="2053526"/>
    <lineage>
        <taxon>Bacteria</taxon>
        <taxon>Katanobacteria</taxon>
    </lineage>
</organism>
<dbReference type="GO" id="GO:0016020">
    <property type="term" value="C:membrane"/>
    <property type="evidence" value="ECO:0007669"/>
    <property type="project" value="UniProtKB-SubCell"/>
</dbReference>
<protein>
    <submittedName>
        <fullName evidence="7">Prepilin-type N-terminal cleavage/methylation domain-containing protein</fullName>
    </submittedName>
</protein>
<evidence type="ECO:0000256" key="4">
    <source>
        <dbReference type="ARBA" id="ARBA00022989"/>
    </source>
</evidence>
<evidence type="ECO:0000313" key="7">
    <source>
        <dbReference type="EMBL" id="MBE7525578.1"/>
    </source>
</evidence>
<sequence>MQRQEKGFTLIELLIVVAIIGLLATISVLILNGARAKSRDAKRVSDVQVLRAGLEQHWLERASYPVSSPISLGVGNAIVLTSNGFEAAATGDVYLPRVPLGPKSGETYQYEGNASGYAIRFTTEGQTTYGGSGTYYAHSNGVDTDPGLK</sequence>
<dbReference type="PANTHER" id="PTHR30093">
    <property type="entry name" value="GENERAL SECRETION PATHWAY PROTEIN G"/>
    <property type="match status" value="1"/>
</dbReference>
<proteinExistence type="predicted"/>
<keyword evidence="2" id="KW-0488">Methylation</keyword>
<dbReference type="InterPro" id="IPR045584">
    <property type="entry name" value="Pilin-like"/>
</dbReference>
<dbReference type="Pfam" id="PF07963">
    <property type="entry name" value="N_methyl"/>
    <property type="match status" value="1"/>
</dbReference>
<dbReference type="GO" id="GO:0015628">
    <property type="term" value="P:protein secretion by the type II secretion system"/>
    <property type="evidence" value="ECO:0007669"/>
    <property type="project" value="InterPro"/>
</dbReference>
<keyword evidence="3 6" id="KW-0812">Transmembrane</keyword>
<gene>
    <name evidence="7" type="ORF">HS096_04310</name>
</gene>
<dbReference type="SUPFAM" id="SSF54523">
    <property type="entry name" value="Pili subunits"/>
    <property type="match status" value="1"/>
</dbReference>
<dbReference type="NCBIfam" id="TIGR02532">
    <property type="entry name" value="IV_pilin_GFxxxE"/>
    <property type="match status" value="1"/>
</dbReference>
<dbReference type="PANTHER" id="PTHR30093:SF44">
    <property type="entry name" value="TYPE II SECRETION SYSTEM CORE PROTEIN G"/>
    <property type="match status" value="1"/>
</dbReference>
<comment type="subcellular location">
    <subcellularLocation>
        <location evidence="1">Membrane</location>
        <topology evidence="1">Single-pass membrane protein</topology>
    </subcellularLocation>
</comment>
<keyword evidence="5 6" id="KW-0472">Membrane</keyword>
<dbReference type="InterPro" id="IPR000983">
    <property type="entry name" value="Bac_GSPG_pilin"/>
</dbReference>
<dbReference type="Gene3D" id="3.30.700.10">
    <property type="entry name" value="Glycoprotein, Type 4 Pilin"/>
    <property type="match status" value="1"/>
</dbReference>
<dbReference type="PROSITE" id="PS00409">
    <property type="entry name" value="PROKAR_NTER_METHYL"/>
    <property type="match status" value="1"/>
</dbReference>
<name>A0A928Y5X7_UNCKA</name>
<evidence type="ECO:0000256" key="5">
    <source>
        <dbReference type="ARBA" id="ARBA00023136"/>
    </source>
</evidence>
<evidence type="ECO:0000256" key="2">
    <source>
        <dbReference type="ARBA" id="ARBA00022481"/>
    </source>
</evidence>
<evidence type="ECO:0000313" key="8">
    <source>
        <dbReference type="Proteomes" id="UP000710385"/>
    </source>
</evidence>
<comment type="caution">
    <text evidence="7">The sequence shown here is derived from an EMBL/GenBank/DDBJ whole genome shotgun (WGS) entry which is preliminary data.</text>
</comment>
<dbReference type="GO" id="GO:0015627">
    <property type="term" value="C:type II protein secretion system complex"/>
    <property type="evidence" value="ECO:0007669"/>
    <property type="project" value="InterPro"/>
</dbReference>
<keyword evidence="4 6" id="KW-1133">Transmembrane helix</keyword>
<dbReference type="AlphaFoldDB" id="A0A928Y5X7"/>
<reference evidence="7" key="1">
    <citation type="submission" date="2020-05" db="EMBL/GenBank/DDBJ databases">
        <title>High-Quality Genomes of Partial-Nitritation/Anammox System by Hierarchical Clustering Based Hybrid Assembly.</title>
        <authorList>
            <person name="Liu L."/>
            <person name="Wang Y."/>
            <person name="Che Y."/>
            <person name="Chen Y."/>
            <person name="Xia Y."/>
            <person name="Luo R."/>
            <person name="Cheng S.H."/>
            <person name="Zheng C."/>
            <person name="Zhang T."/>
        </authorList>
    </citation>
    <scope>NUCLEOTIDE SEQUENCE</scope>
    <source>
        <strain evidence="7">H1_PAT1</strain>
    </source>
</reference>
<evidence type="ECO:0000256" key="6">
    <source>
        <dbReference type="SAM" id="Phobius"/>
    </source>
</evidence>
<evidence type="ECO:0000256" key="3">
    <source>
        <dbReference type="ARBA" id="ARBA00022692"/>
    </source>
</evidence>